<gene>
    <name evidence="12" type="ORF">EB796_009552</name>
</gene>
<evidence type="ECO:0000256" key="1">
    <source>
        <dbReference type="ARBA" id="ARBA00004492"/>
    </source>
</evidence>
<evidence type="ECO:0000256" key="4">
    <source>
        <dbReference type="ARBA" id="ARBA00022723"/>
    </source>
</evidence>
<dbReference type="PANTHER" id="PTHR23323:SF26">
    <property type="entry name" value="VACUOLAR PROTEIN SORTING-ASSOCIATED PROTEIN 18 HOMOLOG"/>
    <property type="match status" value="1"/>
</dbReference>
<organism evidence="12 13">
    <name type="scientific">Bugula neritina</name>
    <name type="common">Brown bryozoan</name>
    <name type="synonym">Sertularia neritina</name>
    <dbReference type="NCBI Taxonomy" id="10212"/>
    <lineage>
        <taxon>Eukaryota</taxon>
        <taxon>Metazoa</taxon>
        <taxon>Spiralia</taxon>
        <taxon>Lophotrochozoa</taxon>
        <taxon>Bryozoa</taxon>
        <taxon>Gymnolaemata</taxon>
        <taxon>Cheilostomatida</taxon>
        <taxon>Flustrina</taxon>
        <taxon>Buguloidea</taxon>
        <taxon>Bugulidae</taxon>
        <taxon>Bugula</taxon>
    </lineage>
</organism>
<evidence type="ECO:0000256" key="8">
    <source>
        <dbReference type="PROSITE-ProRule" id="PRU01006"/>
    </source>
</evidence>
<accession>A0A7J7K1T6</accession>
<name>A0A7J7K1T6_BUGNE</name>
<dbReference type="AlphaFoldDB" id="A0A7J7K1T6"/>
<dbReference type="GO" id="GO:0048284">
    <property type="term" value="P:organelle fusion"/>
    <property type="evidence" value="ECO:0007669"/>
    <property type="project" value="TreeGrafter"/>
</dbReference>
<dbReference type="InterPro" id="IPR058919">
    <property type="entry name" value="Pep3/Vps18_RING_C"/>
</dbReference>
<dbReference type="SMART" id="SM00299">
    <property type="entry name" value="CLH"/>
    <property type="match status" value="1"/>
</dbReference>
<evidence type="ECO:0000256" key="7">
    <source>
        <dbReference type="ARBA" id="ARBA00023136"/>
    </source>
</evidence>
<protein>
    <recommendedName>
        <fullName evidence="3">Vacuolar protein sorting-associated protein 18 homolog</fullName>
    </recommendedName>
</protein>
<dbReference type="GO" id="GO:0008333">
    <property type="term" value="P:endosome to lysosome transport"/>
    <property type="evidence" value="ECO:0007669"/>
    <property type="project" value="TreeGrafter"/>
</dbReference>
<keyword evidence="6" id="KW-0862">Zinc</keyword>
<evidence type="ECO:0000259" key="11">
    <source>
        <dbReference type="Pfam" id="PF26148"/>
    </source>
</evidence>
<dbReference type="GO" id="GO:0006904">
    <property type="term" value="P:vesicle docking involved in exocytosis"/>
    <property type="evidence" value="ECO:0007669"/>
    <property type="project" value="TreeGrafter"/>
</dbReference>
<dbReference type="GO" id="GO:0007032">
    <property type="term" value="P:endosome organization"/>
    <property type="evidence" value="ECO:0007669"/>
    <property type="project" value="TreeGrafter"/>
</dbReference>
<evidence type="ECO:0000256" key="2">
    <source>
        <dbReference type="ARBA" id="ARBA00010454"/>
    </source>
</evidence>
<feature type="domain" description="Pep3/Vps18 beta-propeller" evidence="10">
    <location>
        <begin position="2"/>
        <end position="112"/>
    </location>
</feature>
<dbReference type="Pfam" id="PF26148">
    <property type="entry name" value="VPS18_RING_C"/>
    <property type="match status" value="1"/>
</dbReference>
<comment type="similarity">
    <text evidence="2">Belongs to the VPS18 family.</text>
</comment>
<dbReference type="CDD" id="cd16462">
    <property type="entry name" value="RING-H2_Pep3p-like"/>
    <property type="match status" value="1"/>
</dbReference>
<dbReference type="Pfam" id="PF23556">
    <property type="entry name" value="TPR_Vps41"/>
    <property type="match status" value="1"/>
</dbReference>
<dbReference type="InterPro" id="IPR000547">
    <property type="entry name" value="Clathrin_H-chain/VPS_repeat"/>
</dbReference>
<keyword evidence="4" id="KW-0479">Metal-binding</keyword>
<feature type="coiled-coil region" evidence="9">
    <location>
        <begin position="538"/>
        <end position="579"/>
    </location>
</feature>
<dbReference type="GO" id="GO:0006886">
    <property type="term" value="P:intracellular protein transport"/>
    <property type="evidence" value="ECO:0007669"/>
    <property type="project" value="UniProtKB-UniRule"/>
</dbReference>
<dbReference type="Proteomes" id="UP000593567">
    <property type="component" value="Unassembled WGS sequence"/>
</dbReference>
<dbReference type="OrthoDB" id="1845386at2759"/>
<dbReference type="Pfam" id="PF05131">
    <property type="entry name" value="Pep3_Vps18"/>
    <property type="match status" value="1"/>
</dbReference>
<feature type="domain" description="Pep3/Vps18 RING C-terminal" evidence="11">
    <location>
        <begin position="585"/>
        <end position="679"/>
    </location>
</feature>
<dbReference type="EMBL" id="VXIV02001533">
    <property type="protein sequence ID" value="KAF6032157.1"/>
    <property type="molecule type" value="Genomic_DNA"/>
</dbReference>
<dbReference type="InterPro" id="IPR016024">
    <property type="entry name" value="ARM-type_fold"/>
</dbReference>
<dbReference type="GO" id="GO:0008270">
    <property type="term" value="F:zinc ion binding"/>
    <property type="evidence" value="ECO:0007669"/>
    <property type="project" value="UniProtKB-KW"/>
</dbReference>
<evidence type="ECO:0000313" key="12">
    <source>
        <dbReference type="EMBL" id="KAF6032157.1"/>
    </source>
</evidence>
<evidence type="ECO:0000259" key="10">
    <source>
        <dbReference type="Pfam" id="PF05131"/>
    </source>
</evidence>
<comment type="caution">
    <text evidence="12">The sequence shown here is derived from an EMBL/GenBank/DDBJ whole genome shotgun (WGS) entry which is preliminary data.</text>
</comment>
<dbReference type="SUPFAM" id="SSF48371">
    <property type="entry name" value="ARM repeat"/>
    <property type="match status" value="1"/>
</dbReference>
<dbReference type="PROSITE" id="PS50236">
    <property type="entry name" value="CHCR"/>
    <property type="match status" value="1"/>
</dbReference>
<sequence length="700" mass="81057">MASPGIYCGNIDNTVRSGDDSVILNHKLIEYQQDGSNSSLTTTSVLPNSIAMTEFHILVLSENRLRVICTLNEKQVWEDVFDSRDQVKNIWRDPVKGYIWINAKKGVYRYKVVQESRNIWKILLDMKEYDKARFHCGQDQEKLDIVNRQQANSLFEAGKYETSAQYYAQTRMSFEEITLKFIEANKEVALRGYLEKKLDNYRPEENKVQAIMLVTWLVEIWLNQLGKLSDQMDSDGSNKYEQEREILQEEFRLFLAKGNIRSVLNENKSIIYDLIASHGDVKDLVFFADLMKDYEKVISHQLQNHEFEKALEQLERVGDARLVYKFSPLLMQHVPSATVDLWQTLSPYHNPRRPPLDPKKLIPSLVQYDVRKLQSGQTHDAIRFLEYCIRTLKNKDQTIHNYLISLYADFDPEKLLKYLRVQGQEADAVNYDLKYALRLCSEKNLHKACIHIYSTMGLYSEAVNLALEQTDMSLAQENAQKPEEYDERKKLWLDVARHVVEKQKNIDSAMKVLKDCDLLKIEDILPFFPDFVTIDKFKEAITKSLAEYNEHINSLKADMNEATKSADQIRQQIQDFRKKSGTVRTTDKCSLCSFPLVTRSFYLFPCHHKFHSDCLIAEVLPSLSSSIRATVEELQRKVASREDAFSITSNTSTSFTQSAKAELDELVAAECIYCGEQIIRTIDEPFIALDEYGAATEDWD</sequence>
<dbReference type="GO" id="GO:0031902">
    <property type="term" value="C:late endosome membrane"/>
    <property type="evidence" value="ECO:0007669"/>
    <property type="project" value="UniProtKB-SubCell"/>
</dbReference>
<dbReference type="SUPFAM" id="SSF57850">
    <property type="entry name" value="RING/U-box"/>
    <property type="match status" value="1"/>
</dbReference>
<evidence type="ECO:0000256" key="3">
    <source>
        <dbReference type="ARBA" id="ARBA00017338"/>
    </source>
</evidence>
<reference evidence="12" key="1">
    <citation type="submission" date="2020-06" db="EMBL/GenBank/DDBJ databases">
        <title>Draft genome of Bugula neritina, a colonial animal packing powerful symbionts and potential medicines.</title>
        <authorList>
            <person name="Rayko M."/>
        </authorList>
    </citation>
    <scope>NUCLEOTIDE SEQUENCE [LARGE SCALE GENOMIC DNA]</scope>
    <source>
        <strain evidence="12">Kwan_BN1</strain>
    </source>
</reference>
<dbReference type="GO" id="GO:0030674">
    <property type="term" value="F:protein-macromolecule adaptor activity"/>
    <property type="evidence" value="ECO:0007669"/>
    <property type="project" value="TreeGrafter"/>
</dbReference>
<dbReference type="GO" id="GO:0007040">
    <property type="term" value="P:lysosome organization"/>
    <property type="evidence" value="ECO:0007669"/>
    <property type="project" value="TreeGrafter"/>
</dbReference>
<keyword evidence="5" id="KW-0863">Zinc-finger</keyword>
<evidence type="ECO:0000256" key="9">
    <source>
        <dbReference type="SAM" id="Coils"/>
    </source>
</evidence>
<keyword evidence="7" id="KW-0472">Membrane</keyword>
<keyword evidence="13" id="KW-1185">Reference proteome</keyword>
<feature type="repeat" description="CHCR" evidence="8">
    <location>
        <begin position="353"/>
        <end position="508"/>
    </location>
</feature>
<evidence type="ECO:0000256" key="5">
    <source>
        <dbReference type="ARBA" id="ARBA00022771"/>
    </source>
</evidence>
<evidence type="ECO:0000313" key="13">
    <source>
        <dbReference type="Proteomes" id="UP000593567"/>
    </source>
</evidence>
<dbReference type="GO" id="GO:0030897">
    <property type="term" value="C:HOPS complex"/>
    <property type="evidence" value="ECO:0007669"/>
    <property type="project" value="TreeGrafter"/>
</dbReference>
<proteinExistence type="inferred from homology"/>
<dbReference type="PANTHER" id="PTHR23323">
    <property type="entry name" value="VACUOLAR PROTEIN SORTING-ASSOCIATED PROTEIN"/>
    <property type="match status" value="1"/>
</dbReference>
<evidence type="ECO:0000256" key="6">
    <source>
        <dbReference type="ARBA" id="ARBA00022833"/>
    </source>
</evidence>
<comment type="subcellular location">
    <subcellularLocation>
        <location evidence="1">Late endosome membrane</location>
        <topology evidence="1">Peripheral membrane protein</topology>
        <orientation evidence="1">Cytoplasmic side</orientation>
    </subcellularLocation>
</comment>
<keyword evidence="9" id="KW-0175">Coiled coil</keyword>
<dbReference type="InterPro" id="IPR007810">
    <property type="entry name" value="Pep3/Vps18_beta-prop"/>
</dbReference>